<evidence type="ECO:0000256" key="2">
    <source>
        <dbReference type="ARBA" id="ARBA00022448"/>
    </source>
</evidence>
<dbReference type="OrthoDB" id="3261015at2"/>
<feature type="transmembrane region" description="Helical" evidence="10">
    <location>
        <begin position="344"/>
        <end position="372"/>
    </location>
</feature>
<keyword evidence="4 10" id="KW-1133">Transmembrane helix</keyword>
<dbReference type="InterPro" id="IPR001807">
    <property type="entry name" value="ClC"/>
</dbReference>
<evidence type="ECO:0000256" key="6">
    <source>
        <dbReference type="ARBA" id="ARBA00023136"/>
    </source>
</evidence>
<keyword evidence="9" id="KW-0407">Ion channel</keyword>
<organism evidence="11 12">
    <name type="scientific">Corynebacterium canis</name>
    <dbReference type="NCBI Taxonomy" id="679663"/>
    <lineage>
        <taxon>Bacteria</taxon>
        <taxon>Bacillati</taxon>
        <taxon>Actinomycetota</taxon>
        <taxon>Actinomycetes</taxon>
        <taxon>Mycobacteriales</taxon>
        <taxon>Corynebacteriaceae</taxon>
        <taxon>Corynebacterium</taxon>
    </lineage>
</organism>
<evidence type="ECO:0000256" key="8">
    <source>
        <dbReference type="ARBA" id="ARBA00023214"/>
    </source>
</evidence>
<keyword evidence="2" id="KW-0813">Transport</keyword>
<dbReference type="InterPro" id="IPR014743">
    <property type="entry name" value="Cl-channel_core"/>
</dbReference>
<dbReference type="Gene3D" id="1.10.3080.10">
    <property type="entry name" value="Clc chloride channel"/>
    <property type="match status" value="1"/>
</dbReference>
<dbReference type="GO" id="GO:0034707">
    <property type="term" value="C:chloride channel complex"/>
    <property type="evidence" value="ECO:0007669"/>
    <property type="project" value="UniProtKB-KW"/>
</dbReference>
<feature type="transmembrane region" description="Helical" evidence="10">
    <location>
        <begin position="9"/>
        <end position="32"/>
    </location>
</feature>
<keyword evidence="6 10" id="KW-0472">Membrane</keyword>
<dbReference type="RefSeq" id="WP_146323923.1">
    <property type="nucleotide sequence ID" value="NZ_BAABLR010000005.1"/>
</dbReference>
<protein>
    <submittedName>
        <fullName evidence="11">Chloride channel protein</fullName>
    </submittedName>
</protein>
<feature type="transmembrane region" description="Helical" evidence="10">
    <location>
        <begin position="220"/>
        <end position="242"/>
    </location>
</feature>
<keyword evidence="5" id="KW-0406">Ion transport</keyword>
<feature type="transmembrane region" description="Helical" evidence="10">
    <location>
        <begin position="184"/>
        <end position="208"/>
    </location>
</feature>
<feature type="transmembrane region" description="Helical" evidence="10">
    <location>
        <begin position="147"/>
        <end position="172"/>
    </location>
</feature>
<evidence type="ECO:0000256" key="10">
    <source>
        <dbReference type="SAM" id="Phobius"/>
    </source>
</evidence>
<feature type="transmembrane region" description="Helical" evidence="10">
    <location>
        <begin position="254"/>
        <end position="273"/>
    </location>
</feature>
<evidence type="ECO:0000256" key="5">
    <source>
        <dbReference type="ARBA" id="ARBA00023065"/>
    </source>
</evidence>
<evidence type="ECO:0000256" key="3">
    <source>
        <dbReference type="ARBA" id="ARBA00022692"/>
    </source>
</evidence>
<keyword evidence="8" id="KW-0868">Chloride</keyword>
<dbReference type="Pfam" id="PF00654">
    <property type="entry name" value="Voltage_CLC"/>
    <property type="match status" value="1"/>
</dbReference>
<sequence>MTETPLNRLALISVLAGAVTGLLVAGLNYAIVLTEELVYGTNHLITLDPGSAVSPARLAVSLIVVGFITSWAWYLLGRFGRPMVSVPGAMQGRRMPTVETLLSVFIQVISVAAGAPVGRENAPRLAGGLSATSIASWFRLDLHSRRIVIASAAGAGLAASFHLPLAGALFTLELLLVEMSTRTVVTAMLTSATAVATTGLFITPHPIYHTVPLTEDFHNVVAAVIVGFLAGMAGHWFGIAARAAAAARPLDWRILWQMPLAFCGVAVAAYLIPGVSANGRWAADTIFTIGLPLGTLCVLGIARVMMVLICFRVGTVGGTLTPAFSLGAIIGAIIGLLIDPLFPQVPLGACALMGAAAFLSTTMAAPMFGMIAAIEFTDMQAQGYLPMFVAVVAAALAVRLWGILTDKDQRMQPFTTATWTRDTTDHTPRHDKS</sequence>
<comment type="subcellular location">
    <subcellularLocation>
        <location evidence="1">Membrane</location>
        <topology evidence="1">Multi-pass membrane protein</topology>
    </subcellularLocation>
</comment>
<comment type="caution">
    <text evidence="11">The sequence shown here is derived from an EMBL/GenBank/DDBJ whole genome shotgun (WGS) entry which is preliminary data.</text>
</comment>
<evidence type="ECO:0000256" key="7">
    <source>
        <dbReference type="ARBA" id="ARBA00023173"/>
    </source>
</evidence>
<evidence type="ECO:0000313" key="11">
    <source>
        <dbReference type="EMBL" id="TWT26858.1"/>
    </source>
</evidence>
<proteinExistence type="predicted"/>
<keyword evidence="3 10" id="KW-0812">Transmembrane</keyword>
<name>A0A5C5ULH0_9CORY</name>
<gene>
    <name evidence="11" type="ORF">FRX94_04000</name>
</gene>
<dbReference type="AlphaFoldDB" id="A0A5C5ULH0"/>
<feature type="transmembrane region" description="Helical" evidence="10">
    <location>
        <begin position="318"/>
        <end position="338"/>
    </location>
</feature>
<dbReference type="SUPFAM" id="SSF81340">
    <property type="entry name" value="Clc chloride channel"/>
    <property type="match status" value="1"/>
</dbReference>
<dbReference type="EMBL" id="VOHM01000006">
    <property type="protein sequence ID" value="TWT26858.1"/>
    <property type="molecule type" value="Genomic_DNA"/>
</dbReference>
<dbReference type="InterPro" id="IPR050368">
    <property type="entry name" value="ClC-type_chloride_channel"/>
</dbReference>
<dbReference type="PANTHER" id="PTHR43427">
    <property type="entry name" value="CHLORIDE CHANNEL PROTEIN CLC-E"/>
    <property type="match status" value="1"/>
</dbReference>
<keyword evidence="12" id="KW-1185">Reference proteome</keyword>
<evidence type="ECO:0000313" key="12">
    <source>
        <dbReference type="Proteomes" id="UP000320791"/>
    </source>
</evidence>
<feature type="transmembrane region" description="Helical" evidence="10">
    <location>
        <begin position="285"/>
        <end position="311"/>
    </location>
</feature>
<dbReference type="Proteomes" id="UP000320791">
    <property type="component" value="Unassembled WGS sequence"/>
</dbReference>
<evidence type="ECO:0000256" key="4">
    <source>
        <dbReference type="ARBA" id="ARBA00022989"/>
    </source>
</evidence>
<accession>A0A5C5ULH0</accession>
<dbReference type="PANTHER" id="PTHR43427:SF6">
    <property type="entry name" value="CHLORIDE CHANNEL PROTEIN CLC-E"/>
    <property type="match status" value="1"/>
</dbReference>
<keyword evidence="7" id="KW-0869">Chloride channel</keyword>
<dbReference type="GO" id="GO:0005254">
    <property type="term" value="F:chloride channel activity"/>
    <property type="evidence" value="ECO:0007669"/>
    <property type="project" value="UniProtKB-KW"/>
</dbReference>
<evidence type="ECO:0000256" key="1">
    <source>
        <dbReference type="ARBA" id="ARBA00004141"/>
    </source>
</evidence>
<dbReference type="PRINTS" id="PR00762">
    <property type="entry name" value="CLCHANNEL"/>
</dbReference>
<evidence type="ECO:0000256" key="9">
    <source>
        <dbReference type="ARBA" id="ARBA00023303"/>
    </source>
</evidence>
<reference evidence="11 12" key="1">
    <citation type="submission" date="2019-08" db="EMBL/GenBank/DDBJ databases">
        <authorList>
            <person name="Lei W."/>
        </authorList>
    </citation>
    <scope>NUCLEOTIDE SEQUENCE [LARGE SCALE GENOMIC DNA]</scope>
    <source>
        <strain evidence="11 12">CCUG 58627</strain>
    </source>
</reference>
<feature type="transmembrane region" description="Helical" evidence="10">
    <location>
        <begin position="52"/>
        <end position="76"/>
    </location>
</feature>
<feature type="transmembrane region" description="Helical" evidence="10">
    <location>
        <begin position="384"/>
        <end position="404"/>
    </location>
</feature>